<name>A0ABV7RII6_9GAMM</name>
<evidence type="ECO:0000313" key="1">
    <source>
        <dbReference type="EMBL" id="MFC3549454.1"/>
    </source>
</evidence>
<comment type="caution">
    <text evidence="1">The sequence shown here is derived from an EMBL/GenBank/DDBJ whole genome shotgun (WGS) entry which is preliminary data.</text>
</comment>
<protein>
    <submittedName>
        <fullName evidence="1">Phage tail protein I</fullName>
    </submittedName>
</protein>
<dbReference type="RefSeq" id="WP_386756687.1">
    <property type="nucleotide sequence ID" value="NZ_JBHRXK010000001.1"/>
</dbReference>
<dbReference type="EMBL" id="JBHRXK010000001">
    <property type="protein sequence ID" value="MFC3549454.1"/>
    <property type="molecule type" value="Genomic_DNA"/>
</dbReference>
<sequence>MSSLLPRNSVPAERAIEAATARIGDVPTPLRDLWNPDTCPTDMLPWLAWALSIDGWKPYWPEHVKRARIRMALDIQRRKGTAQSVRQVVAAFGGFVQLREWWQLDPRGPPHTFEMVLTLSGEGGETATAQYVDDVIGEVSRTKPVRSHFTFTQGLQGIGGVGIGAGARAAVYRRLQFQAIEP</sequence>
<accession>A0ABV7RII6</accession>
<proteinExistence type="predicted"/>
<reference evidence="2" key="1">
    <citation type="journal article" date="2019" name="Int. J. Syst. Evol. Microbiol.">
        <title>The Global Catalogue of Microorganisms (GCM) 10K type strain sequencing project: providing services to taxonomists for standard genome sequencing and annotation.</title>
        <authorList>
            <consortium name="The Broad Institute Genomics Platform"/>
            <consortium name="The Broad Institute Genome Sequencing Center for Infectious Disease"/>
            <person name="Wu L."/>
            <person name="Ma J."/>
        </authorList>
    </citation>
    <scope>NUCLEOTIDE SEQUENCE [LARGE SCALE GENOMIC DNA]</scope>
    <source>
        <strain evidence="2">KCTC 42875</strain>
    </source>
</reference>
<gene>
    <name evidence="1" type="ORF">ACFOLC_00320</name>
</gene>
<dbReference type="NCBIfam" id="TIGR01634">
    <property type="entry name" value="tail_P2_I"/>
    <property type="match status" value="1"/>
</dbReference>
<dbReference type="InterPro" id="IPR006521">
    <property type="entry name" value="Tail_protein_I"/>
</dbReference>
<organism evidence="1 2">
    <name type="scientific">Lysobacter cavernae</name>
    <dbReference type="NCBI Taxonomy" id="1685901"/>
    <lineage>
        <taxon>Bacteria</taxon>
        <taxon>Pseudomonadati</taxon>
        <taxon>Pseudomonadota</taxon>
        <taxon>Gammaproteobacteria</taxon>
        <taxon>Lysobacterales</taxon>
        <taxon>Lysobacteraceae</taxon>
        <taxon>Lysobacter</taxon>
    </lineage>
</organism>
<evidence type="ECO:0000313" key="2">
    <source>
        <dbReference type="Proteomes" id="UP001595740"/>
    </source>
</evidence>
<dbReference type="Pfam" id="PF09684">
    <property type="entry name" value="Tail_P2_I"/>
    <property type="match status" value="1"/>
</dbReference>
<keyword evidence="2" id="KW-1185">Reference proteome</keyword>
<dbReference type="Proteomes" id="UP001595740">
    <property type="component" value="Unassembled WGS sequence"/>
</dbReference>